<feature type="transmembrane region" description="Helical" evidence="9">
    <location>
        <begin position="179"/>
        <end position="199"/>
    </location>
</feature>
<reference evidence="12" key="2">
    <citation type="journal article" date="2010" name="Genome Res.">
        <title>Population genomic sequencing of Coccidioides fungi reveals recent hybridization and transposon control.</title>
        <authorList>
            <person name="Neafsey D.E."/>
            <person name="Barker B.M."/>
            <person name="Sharpton T.J."/>
            <person name="Stajich J.E."/>
            <person name="Park D.J."/>
            <person name="Whiston E."/>
            <person name="Hung C.-Y."/>
            <person name="McMahan C."/>
            <person name="White J."/>
            <person name="Sykes S."/>
            <person name="Heiman D."/>
            <person name="Young S."/>
            <person name="Zeng Q."/>
            <person name="Abouelleil A."/>
            <person name="Aftuck L."/>
            <person name="Bessette D."/>
            <person name="Brown A."/>
            <person name="FitzGerald M."/>
            <person name="Lui A."/>
            <person name="Macdonald J.P."/>
            <person name="Priest M."/>
            <person name="Orbach M.J."/>
            <person name="Galgiani J.N."/>
            <person name="Kirkland T.N."/>
            <person name="Cole G.T."/>
            <person name="Birren B.W."/>
            <person name="Henn M.R."/>
            <person name="Taylor J.W."/>
            <person name="Rounsley S.D."/>
        </authorList>
    </citation>
    <scope>GENOME REANNOTATION</scope>
    <source>
        <strain evidence="12">RS</strain>
    </source>
</reference>
<feature type="domain" description="Major facilitator superfamily (MFS) profile" evidence="10">
    <location>
        <begin position="9"/>
        <end position="470"/>
    </location>
</feature>
<sequence length="530" mass="58673">MLTGNIYFIAAVAVIGGGLFGFDISSMSAILGTEQYRCYFDQYPKEPGRDCGGPKPDVQGGITASMAGGSWLGALVSGFLSDWMGRKRAIMAGAVIWVVGSIIVCASQNIAMLIVGRIINGFSVGICSAQVPVYISELAPPSKRGRLVGCQQWAITWGIMIMFYISYGCSFVKGTAAFRIPWGLQAIPAVLLFLGMLFLPESPRWLARKDRWDECRAVLAQVHGKGDASSPFVEREFQEIRDMCEFEKRNADVTYWELLKPNMINRTHVGVFTQIWSQLTGMNVMMYYITYVFAMAGLTGNTLLLSSSIQYVINVGMTVPALLWVDRWGRRPTLLVGAFLMMTWLFVNAAVLATRGSPAPPGGLGGVEAQSWQIYGPPSKVIIACSYLFVASFAPTWGPVSWIYPPELFPLRVRGKAVALCTSANWAFNFALGYFVPPSFVNIQWRTYVLFGVFCATMFIHVFFMFPETAGKTLEEVENIFTKGDVPYVGTPAWRTRVDYRKAAHLEQTGVRDEEDKQAAEHISTTRKGD</sequence>
<accession>A0A0E1RUS4</accession>
<feature type="transmembrane region" description="Helical" evidence="9">
    <location>
        <begin position="89"/>
        <end position="111"/>
    </location>
</feature>
<feature type="transmembrane region" description="Helical" evidence="9">
    <location>
        <begin position="381"/>
        <end position="405"/>
    </location>
</feature>
<dbReference type="InterPro" id="IPR050360">
    <property type="entry name" value="MFS_Sugar_Transporters"/>
</dbReference>
<dbReference type="AlphaFoldDB" id="A0A0E1RUS4"/>
<dbReference type="EMBL" id="GG704915">
    <property type="protein sequence ID" value="EAS28183.1"/>
    <property type="molecule type" value="Genomic_DNA"/>
</dbReference>
<evidence type="ECO:0000256" key="1">
    <source>
        <dbReference type="ARBA" id="ARBA00004141"/>
    </source>
</evidence>
<reference evidence="12" key="1">
    <citation type="journal article" date="2009" name="Genome Res.">
        <title>Comparative genomic analyses of the human fungal pathogens Coccidioides and their relatives.</title>
        <authorList>
            <person name="Sharpton T.J."/>
            <person name="Stajich J.E."/>
            <person name="Rounsley S.D."/>
            <person name="Gardner M.J."/>
            <person name="Wortman J.R."/>
            <person name="Jordar V.S."/>
            <person name="Maiti R."/>
            <person name="Kodira C.D."/>
            <person name="Neafsey D.E."/>
            <person name="Zeng Q."/>
            <person name="Hung C.-Y."/>
            <person name="McMahan C."/>
            <person name="Muszewska A."/>
            <person name="Grynberg M."/>
            <person name="Mandel M.A."/>
            <person name="Kellner E.M."/>
            <person name="Barker B.M."/>
            <person name="Galgiani J.N."/>
            <person name="Orbach M.J."/>
            <person name="Kirkland T.N."/>
            <person name="Cole G.T."/>
            <person name="Henn M.R."/>
            <person name="Birren B.W."/>
            <person name="Taylor J.W."/>
        </authorList>
    </citation>
    <scope>NUCLEOTIDE SEQUENCE [LARGE SCALE GENOMIC DNA]</scope>
    <source>
        <strain evidence="12">RS</strain>
    </source>
</reference>
<evidence type="ECO:0000256" key="5">
    <source>
        <dbReference type="ARBA" id="ARBA00022989"/>
    </source>
</evidence>
<proteinExistence type="inferred from homology"/>
<dbReference type="PROSITE" id="PS00217">
    <property type="entry name" value="SUGAR_TRANSPORT_2"/>
    <property type="match status" value="1"/>
</dbReference>
<keyword evidence="12" id="KW-1185">Reference proteome</keyword>
<dbReference type="NCBIfam" id="TIGR00879">
    <property type="entry name" value="SP"/>
    <property type="match status" value="1"/>
</dbReference>
<dbReference type="GO" id="GO:0016020">
    <property type="term" value="C:membrane"/>
    <property type="evidence" value="ECO:0007669"/>
    <property type="project" value="UniProtKB-SubCell"/>
</dbReference>
<dbReference type="RefSeq" id="XP_001239766.1">
    <property type="nucleotide sequence ID" value="XM_001239765.2"/>
</dbReference>
<keyword evidence="3 7" id="KW-0813">Transport</keyword>
<evidence type="ECO:0000313" key="11">
    <source>
        <dbReference type="EMBL" id="EAS28183.1"/>
    </source>
</evidence>
<keyword evidence="5 9" id="KW-1133">Transmembrane helix</keyword>
<dbReference type="VEuPathDB" id="FungiDB:CIMG_09387"/>
<dbReference type="KEGG" id="cim:CIMG_09387"/>
<feature type="transmembrane region" description="Helical" evidence="9">
    <location>
        <begin position="448"/>
        <end position="466"/>
    </location>
</feature>
<dbReference type="PANTHER" id="PTHR48022">
    <property type="entry name" value="PLASTIDIC GLUCOSE TRANSPORTER 4"/>
    <property type="match status" value="1"/>
</dbReference>
<feature type="transmembrane region" description="Helical" evidence="9">
    <location>
        <begin position="332"/>
        <end position="353"/>
    </location>
</feature>
<comment type="similarity">
    <text evidence="2 7">Belongs to the major facilitator superfamily. Sugar transporter (TC 2.A.1.1) family.</text>
</comment>
<dbReference type="OMA" id="VTCVLVY"/>
<dbReference type="PANTHER" id="PTHR48022:SF7">
    <property type="entry name" value="MAJOR FACILITATOR SUPERFAMILY (MFS) PROFILE DOMAIN-CONTAINING PROTEIN-RELATED"/>
    <property type="match status" value="1"/>
</dbReference>
<evidence type="ECO:0000259" key="10">
    <source>
        <dbReference type="PROSITE" id="PS50850"/>
    </source>
</evidence>
<dbReference type="OrthoDB" id="4142200at2759"/>
<feature type="region of interest" description="Disordered" evidence="8">
    <location>
        <begin position="509"/>
        <end position="530"/>
    </location>
</feature>
<dbReference type="PROSITE" id="PS00216">
    <property type="entry name" value="SUGAR_TRANSPORT_1"/>
    <property type="match status" value="2"/>
</dbReference>
<feature type="transmembrane region" description="Helical" evidence="9">
    <location>
        <begin position="6"/>
        <end position="31"/>
    </location>
</feature>
<dbReference type="GeneID" id="4559110"/>
<comment type="subcellular location">
    <subcellularLocation>
        <location evidence="1">Membrane</location>
        <topology evidence="1">Multi-pass membrane protein</topology>
    </subcellularLocation>
</comment>
<evidence type="ECO:0000256" key="3">
    <source>
        <dbReference type="ARBA" id="ARBA00022448"/>
    </source>
</evidence>
<feature type="compositionally biased region" description="Basic and acidic residues" evidence="8">
    <location>
        <begin position="509"/>
        <end position="520"/>
    </location>
</feature>
<protein>
    <submittedName>
        <fullName evidence="11">Sugar porter (SP) family MFS transporter</fullName>
    </submittedName>
</protein>
<dbReference type="SUPFAM" id="SSF103473">
    <property type="entry name" value="MFS general substrate transporter"/>
    <property type="match status" value="1"/>
</dbReference>
<dbReference type="InParanoid" id="A0A0E1RUS4"/>
<keyword evidence="4 9" id="KW-0812">Transmembrane</keyword>
<gene>
    <name evidence="11" type="ORF">CIMG_09387</name>
</gene>
<evidence type="ECO:0000256" key="4">
    <source>
        <dbReference type="ARBA" id="ARBA00022692"/>
    </source>
</evidence>
<evidence type="ECO:0000256" key="9">
    <source>
        <dbReference type="SAM" id="Phobius"/>
    </source>
</evidence>
<dbReference type="PRINTS" id="PR00171">
    <property type="entry name" value="SUGRTRNSPORT"/>
</dbReference>
<dbReference type="Gene3D" id="1.20.1250.20">
    <property type="entry name" value="MFS general substrate transporter like domains"/>
    <property type="match status" value="1"/>
</dbReference>
<dbReference type="InterPro" id="IPR003663">
    <property type="entry name" value="Sugar/inositol_transpt"/>
</dbReference>
<dbReference type="InterPro" id="IPR020846">
    <property type="entry name" value="MFS_dom"/>
</dbReference>
<dbReference type="FunFam" id="1.20.1250.20:FF:000026">
    <property type="entry name" value="MFS quinate transporter QutD"/>
    <property type="match status" value="1"/>
</dbReference>
<evidence type="ECO:0000256" key="7">
    <source>
        <dbReference type="RuleBase" id="RU003346"/>
    </source>
</evidence>
<dbReference type="InterPro" id="IPR005828">
    <property type="entry name" value="MFS_sugar_transport-like"/>
</dbReference>
<dbReference type="Pfam" id="PF00083">
    <property type="entry name" value="Sugar_tr"/>
    <property type="match status" value="1"/>
</dbReference>
<dbReference type="Proteomes" id="UP000001261">
    <property type="component" value="Unassembled WGS sequence"/>
</dbReference>
<evidence type="ECO:0000256" key="2">
    <source>
        <dbReference type="ARBA" id="ARBA00010992"/>
    </source>
</evidence>
<dbReference type="GO" id="GO:0005351">
    <property type="term" value="F:carbohydrate:proton symporter activity"/>
    <property type="evidence" value="ECO:0007669"/>
    <property type="project" value="TreeGrafter"/>
</dbReference>
<evidence type="ECO:0000313" key="12">
    <source>
        <dbReference type="Proteomes" id="UP000001261"/>
    </source>
</evidence>
<dbReference type="CDD" id="cd17356">
    <property type="entry name" value="MFS_HXT"/>
    <property type="match status" value="1"/>
</dbReference>
<organism evidence="11 12">
    <name type="scientific">Coccidioides immitis (strain RS)</name>
    <name type="common">Valley fever fungus</name>
    <dbReference type="NCBI Taxonomy" id="246410"/>
    <lineage>
        <taxon>Eukaryota</taxon>
        <taxon>Fungi</taxon>
        <taxon>Dikarya</taxon>
        <taxon>Ascomycota</taxon>
        <taxon>Pezizomycotina</taxon>
        <taxon>Eurotiomycetes</taxon>
        <taxon>Eurotiomycetidae</taxon>
        <taxon>Onygenales</taxon>
        <taxon>Onygenaceae</taxon>
        <taxon>Coccidioides</taxon>
    </lineage>
</organism>
<name>A0A0E1RUS4_COCIM</name>
<evidence type="ECO:0000256" key="8">
    <source>
        <dbReference type="SAM" id="MobiDB-lite"/>
    </source>
</evidence>
<feature type="transmembrane region" description="Helical" evidence="9">
    <location>
        <begin position="417"/>
        <end position="436"/>
    </location>
</feature>
<evidence type="ECO:0000256" key="6">
    <source>
        <dbReference type="ARBA" id="ARBA00023136"/>
    </source>
</evidence>
<dbReference type="InterPro" id="IPR005829">
    <property type="entry name" value="Sugar_transporter_CS"/>
</dbReference>
<keyword evidence="6 9" id="KW-0472">Membrane</keyword>
<feature type="transmembrane region" description="Helical" evidence="9">
    <location>
        <begin position="147"/>
        <end position="167"/>
    </location>
</feature>
<dbReference type="InterPro" id="IPR036259">
    <property type="entry name" value="MFS_trans_sf"/>
</dbReference>
<dbReference type="PROSITE" id="PS50850">
    <property type="entry name" value="MFS"/>
    <property type="match status" value="1"/>
</dbReference>
<feature type="transmembrane region" description="Helical" evidence="9">
    <location>
        <begin position="284"/>
        <end position="303"/>
    </location>
</feature>